<organism evidence="1">
    <name type="scientific">freshwater metagenome</name>
    <dbReference type="NCBI Taxonomy" id="449393"/>
    <lineage>
        <taxon>unclassified sequences</taxon>
        <taxon>metagenomes</taxon>
        <taxon>ecological metagenomes</taxon>
    </lineage>
</organism>
<evidence type="ECO:0000313" key="1">
    <source>
        <dbReference type="EMBL" id="CAB4656959.1"/>
    </source>
</evidence>
<dbReference type="EMBL" id="CAEZWM010000076">
    <property type="protein sequence ID" value="CAB4656959.1"/>
    <property type="molecule type" value="Genomic_DNA"/>
</dbReference>
<protein>
    <submittedName>
        <fullName evidence="1">Unannotated protein</fullName>
    </submittedName>
</protein>
<name>A0A6J6L933_9ZZZZ</name>
<dbReference type="EMBL" id="CAEZZU010000084">
    <property type="protein sequence ID" value="CAB4778266.1"/>
    <property type="molecule type" value="Genomic_DNA"/>
</dbReference>
<proteinExistence type="predicted"/>
<evidence type="ECO:0000313" key="2">
    <source>
        <dbReference type="EMBL" id="CAB4778266.1"/>
    </source>
</evidence>
<dbReference type="GO" id="GO:0004040">
    <property type="term" value="F:amidase activity"/>
    <property type="evidence" value="ECO:0007669"/>
    <property type="project" value="InterPro"/>
</dbReference>
<accession>A0A6J6L933</accession>
<dbReference type="AlphaFoldDB" id="A0A6J6L933"/>
<sequence length="776" mass="79476">MRALILKNLNMNPSNYSSSISTTSRGRARRVPMLERCIAIVSALALLAAGLVSLAVNAMPASADAITVPVIGPPVLNSAQLAAWYRSTGRTLNVPGENIDALASYFVDEGVAENLRGDIAFIQSIVETGYFGFVGSMVKPADYNFAGMGACDTCNSGRPFPNARTGVRAQVQHLKNYADINSRASGLHNAPVVEWYGRRTVNGVYTYDPALAIYNFDTFFAKGRAATWNQMGNGNWASSTTYAATIISLYQRVLVWNGIPALAAAGADPAGRTDLVERVPGGVHVGGWSFDVSTPDAISVRATLNDNPIGTILANGYRPDVAAVFNFGANHGFDGVLPVTTGGTVCVYGVNVGTGSRDTPLGCGVIPGPDPVGALDSISRAPGGVLIRGWGLDPDLGTAATILVTRDGSLAAAIPAGVARPDIGAAYPPYGANHGFDAVAPVAGGNLCVYVVNVGPGVAVRQLGCSTLIGPTPIGNVESVSRVPGGVRVVGWALDPDSADPISIHVYAGGVGAAIPANLSRPGFSNYFPGYGDAHGFDAVVPLQGGEVCLYAINVADGVTNPRLGSCTTVLGGTPLGSLEAAGRVAGGVRLSGWSLDADTAGAVALHVYANGQFVSAISANTTRADVGAVFPAWGANHGFDAVVPTTTTGVTTYCVYAINVGGGVNPLLGCRTLTVTGQPFGSIESVSRTPGGIRVTGWVIDPDSANAVTLHVYVDGVFRAATTANLSRPDVGAIFYSYGALHGFDTTLSGGGSQVCVYAIDIGGGVNPLLGCRNI</sequence>
<reference evidence="1" key="1">
    <citation type="submission" date="2020-05" db="EMBL/GenBank/DDBJ databases">
        <authorList>
            <person name="Chiriac C."/>
            <person name="Salcher M."/>
            <person name="Ghai R."/>
            <person name="Kavagutti S V."/>
        </authorList>
    </citation>
    <scope>NUCLEOTIDE SEQUENCE</scope>
</reference>
<gene>
    <name evidence="1" type="ORF">UFOPK2242_00734</name>
    <name evidence="2" type="ORF">UFOPK2925_00683</name>
</gene>